<dbReference type="Proteomes" id="UP000004881">
    <property type="component" value="Unassembled WGS sequence"/>
</dbReference>
<keyword evidence="5" id="KW-1278">Translocase</keyword>
<dbReference type="PANTHER" id="PTHR43166:SF30">
    <property type="entry name" value="METHIONINE IMPORT ATP-BINDING PROTEIN METN"/>
    <property type="match status" value="1"/>
</dbReference>
<feature type="domain" description="ABC transporter" evidence="9">
    <location>
        <begin position="2"/>
        <end position="242"/>
    </location>
</feature>
<evidence type="ECO:0000256" key="1">
    <source>
        <dbReference type="ARBA" id="ARBA00022448"/>
    </source>
</evidence>
<dbReference type="EMBL" id="BAFD01000040">
    <property type="protein sequence ID" value="GAB43435.1"/>
    <property type="molecule type" value="Genomic_DNA"/>
</dbReference>
<gene>
    <name evidence="10" type="primary">metN</name>
    <name evidence="10" type="ORF">GOTRE_040_00100</name>
</gene>
<dbReference type="Gene3D" id="3.40.50.300">
    <property type="entry name" value="P-loop containing nucleotide triphosphate hydrolases"/>
    <property type="match status" value="1"/>
</dbReference>
<dbReference type="InterPro" id="IPR003439">
    <property type="entry name" value="ABC_transporter-like_ATP-bd"/>
</dbReference>
<feature type="compositionally biased region" description="Low complexity" evidence="8">
    <location>
        <begin position="335"/>
        <end position="353"/>
    </location>
</feature>
<evidence type="ECO:0000313" key="10">
    <source>
        <dbReference type="EMBL" id="GAB43435.1"/>
    </source>
</evidence>
<evidence type="ECO:0000256" key="5">
    <source>
        <dbReference type="ARBA" id="ARBA00022967"/>
    </source>
</evidence>
<keyword evidence="7" id="KW-0472">Membrane</keyword>
<dbReference type="InterPro" id="IPR045865">
    <property type="entry name" value="ACT-like_dom_sf"/>
</dbReference>
<accession>A0ABQ0HC43</accession>
<dbReference type="SMART" id="SM00382">
    <property type="entry name" value="AAA"/>
    <property type="match status" value="1"/>
</dbReference>
<dbReference type="SUPFAM" id="SSF52540">
    <property type="entry name" value="P-loop containing nucleoside triphosphate hydrolases"/>
    <property type="match status" value="1"/>
</dbReference>
<dbReference type="RefSeq" id="WP_004020272.1">
    <property type="nucleotide sequence ID" value="NZ_BAFD01000040.1"/>
</dbReference>
<feature type="region of interest" description="Disordered" evidence="8">
    <location>
        <begin position="332"/>
        <end position="360"/>
    </location>
</feature>
<name>A0ABQ0HC43_9ACTN</name>
<evidence type="ECO:0000256" key="6">
    <source>
        <dbReference type="ARBA" id="ARBA00022970"/>
    </source>
</evidence>
<keyword evidence="2" id="KW-1003">Cell membrane</keyword>
<evidence type="ECO:0000256" key="7">
    <source>
        <dbReference type="ARBA" id="ARBA00023136"/>
    </source>
</evidence>
<dbReference type="Pfam" id="PF00005">
    <property type="entry name" value="ABC_tran"/>
    <property type="match status" value="1"/>
</dbReference>
<dbReference type="PROSITE" id="PS50893">
    <property type="entry name" value="ABC_TRANSPORTER_2"/>
    <property type="match status" value="1"/>
</dbReference>
<evidence type="ECO:0000256" key="2">
    <source>
        <dbReference type="ARBA" id="ARBA00022475"/>
    </source>
</evidence>
<evidence type="ECO:0000259" key="9">
    <source>
        <dbReference type="PROSITE" id="PS50893"/>
    </source>
</evidence>
<dbReference type="InterPro" id="IPR027417">
    <property type="entry name" value="P-loop_NTPase"/>
</dbReference>
<comment type="caution">
    <text evidence="10">The sequence shown here is derived from an EMBL/GenBank/DDBJ whole genome shotgun (WGS) entry which is preliminary data.</text>
</comment>
<evidence type="ECO:0000313" key="11">
    <source>
        <dbReference type="Proteomes" id="UP000004881"/>
    </source>
</evidence>
<evidence type="ECO:0000256" key="4">
    <source>
        <dbReference type="ARBA" id="ARBA00022840"/>
    </source>
</evidence>
<keyword evidence="6" id="KW-0029">Amino-acid transport</keyword>
<reference evidence="10 11" key="1">
    <citation type="submission" date="2012-02" db="EMBL/GenBank/DDBJ databases">
        <title>Whole genome shotgun sequence of Gordonia terrae NBRC 100016.</title>
        <authorList>
            <person name="Takarada H."/>
            <person name="Hosoyama A."/>
            <person name="Tsuchikane K."/>
            <person name="Katsumata H."/>
            <person name="Yamazaki S."/>
            <person name="Fujita N."/>
        </authorList>
    </citation>
    <scope>NUCLEOTIDE SEQUENCE [LARGE SCALE GENOMIC DNA]</scope>
    <source>
        <strain evidence="10 11">NBRC 100016</strain>
    </source>
</reference>
<keyword evidence="11" id="KW-1185">Reference proteome</keyword>
<proteinExistence type="predicted"/>
<evidence type="ECO:0000256" key="3">
    <source>
        <dbReference type="ARBA" id="ARBA00022741"/>
    </source>
</evidence>
<organism evidence="10 11">
    <name type="scientific">Gordonia terrae NBRC 100016</name>
    <dbReference type="NCBI Taxonomy" id="1089454"/>
    <lineage>
        <taxon>Bacteria</taxon>
        <taxon>Bacillati</taxon>
        <taxon>Actinomycetota</taxon>
        <taxon>Actinomycetes</taxon>
        <taxon>Mycobacteriales</taxon>
        <taxon>Gordoniaceae</taxon>
        <taxon>Gordonia</taxon>
    </lineage>
</organism>
<keyword evidence="3" id="KW-0547">Nucleotide-binding</keyword>
<dbReference type="InterPro" id="IPR003593">
    <property type="entry name" value="AAA+_ATPase"/>
</dbReference>
<dbReference type="PROSITE" id="PS00211">
    <property type="entry name" value="ABC_TRANSPORTER_1"/>
    <property type="match status" value="1"/>
</dbReference>
<protein>
    <submittedName>
        <fullName evidence="10">Methionine ABC transporter ATP-binding protein</fullName>
    </submittedName>
</protein>
<dbReference type="PANTHER" id="PTHR43166">
    <property type="entry name" value="AMINO ACID IMPORT ATP-BINDING PROTEIN"/>
    <property type="match status" value="1"/>
</dbReference>
<dbReference type="SUPFAM" id="SSF55021">
    <property type="entry name" value="ACT-like"/>
    <property type="match status" value="1"/>
</dbReference>
<evidence type="ECO:0000256" key="8">
    <source>
        <dbReference type="SAM" id="MobiDB-lite"/>
    </source>
</evidence>
<dbReference type="InterPro" id="IPR017871">
    <property type="entry name" value="ABC_transporter-like_CS"/>
</dbReference>
<dbReference type="GO" id="GO:0005524">
    <property type="term" value="F:ATP binding"/>
    <property type="evidence" value="ECO:0007669"/>
    <property type="project" value="UniProtKB-KW"/>
</dbReference>
<dbReference type="GeneID" id="32687781"/>
<sequence length="360" mass="37220">MIEVAGLTKVFGVGSPNPTTVLDDVDFTVDAGEIFAVVGPSGAGKSTLARCLNLLERPTSGKVVVNGEDLTALGTSGLRDARRRIGTVFQSASLLSRRTAAQNVALPLEYLGATQRSTASRVGELLDLVGLADKADRYPHQLSGGQRQRVGIARALALKPSVLLSDEATSGLDPAATDTFLRLLTDVRDELGLAVVFITHEMDTIVRVADTVGRLDHGRIVEHGRLDRLVLDPDSVLGRALRPRGPSAEAASAETPVSVVYNSSTVPADWLTRLGKRLDLPISVLGANVQTIDGTVFGDLTVSVPTGHASAFIGAAGELGLAARLLTDATAPGDSATTTTNGSATTTTNGSATKSPGVAA</sequence>
<keyword evidence="1" id="KW-0813">Transport</keyword>
<keyword evidence="4 10" id="KW-0067">ATP-binding</keyword>
<dbReference type="InterPro" id="IPR050086">
    <property type="entry name" value="MetN_ABC_transporter-like"/>
</dbReference>